<dbReference type="OrthoDB" id="5823761at2759"/>
<sequence>MPSLMTVGTLFSTAFRTVQFGGVNIAGFDFGCSTAGVCKLSGSVGPVAAAGGSDGPGQMAHFTAADNMNMFRLPVSWQFLVNNNLGGTLDTTNFAQYDDLVQSCLATGAHCIIDIHNYARWNGTIIGQGGPTDEQFAGLWSQLAIHYVNESNMVFGIMNEPHDIPNIKTWAQTVQAAVTAIRRAGATTQMCLLSGNNYTSAGSFVSSGSAAALSTVTNLDGTTTNLIFDVHKYFDSDNSGTHATCVSDQISAAFSPLAKYLRANNRMAILSEFGGGANETSCLKHICSALMFLDRNSDVYLGYVGWGAGSFATSYVLSLTPFGDNATGWTDQQLVSQCLRRNQTGYVS</sequence>
<dbReference type="PANTHER" id="PTHR34142:SF5">
    <property type="entry name" value="CBM1 DOMAIN-CONTAINING PROTEIN"/>
    <property type="match status" value="1"/>
</dbReference>
<evidence type="ECO:0000256" key="7">
    <source>
        <dbReference type="ARBA" id="ARBA00023277"/>
    </source>
</evidence>
<evidence type="ECO:0000256" key="3">
    <source>
        <dbReference type="ARBA" id="ARBA00012601"/>
    </source>
</evidence>
<comment type="function">
    <text evidence="11">Has endoglucanase activity on substrates containing beta-1,4 glycosidic bonds, like in carboxymethylcellulose (CMC), hydroxyethylcellulose (HEC) and beta-glucan. Involved in the degradation of complex natural cellulosic substrates.</text>
</comment>
<dbReference type="Proteomes" id="UP000053317">
    <property type="component" value="Unassembled WGS sequence"/>
</dbReference>
<comment type="caution">
    <text evidence="16">The sequence shown here is derived from an EMBL/GenBank/DDBJ whole genome shotgun (WGS) entry which is preliminary data.</text>
</comment>
<keyword evidence="7" id="KW-0119">Carbohydrate metabolism</keyword>
<reference evidence="16 17" key="1">
    <citation type="submission" date="2015-05" db="EMBL/GenBank/DDBJ databases">
        <title>Distinctive expansion of gene families associated with plant cell wall degradation and secondary metabolism in the genomes of grapevine trunk pathogens.</title>
        <authorList>
            <person name="Lawrence D.P."/>
            <person name="Travadon R."/>
            <person name="Rolshausen P.E."/>
            <person name="Baumgartner K."/>
        </authorList>
    </citation>
    <scope>NUCLEOTIDE SEQUENCE [LARGE SCALE GENOMIC DNA]</scope>
    <source>
        <strain evidence="16">UCRPC4</strain>
    </source>
</reference>
<evidence type="ECO:0000256" key="2">
    <source>
        <dbReference type="ARBA" id="ARBA00005641"/>
    </source>
</evidence>
<keyword evidence="8" id="KW-0873">Pyrrolidone carboxylic acid</keyword>
<evidence type="ECO:0000256" key="14">
    <source>
        <dbReference type="RuleBase" id="RU361153"/>
    </source>
</evidence>
<evidence type="ECO:0000313" key="16">
    <source>
        <dbReference type="EMBL" id="KKY15485.1"/>
    </source>
</evidence>
<keyword evidence="4" id="KW-0732">Signal</keyword>
<proteinExistence type="inferred from homology"/>
<evidence type="ECO:0000256" key="11">
    <source>
        <dbReference type="ARBA" id="ARBA00025192"/>
    </source>
</evidence>
<evidence type="ECO:0000256" key="8">
    <source>
        <dbReference type="ARBA" id="ARBA00023283"/>
    </source>
</evidence>
<dbReference type="EMBL" id="LCWF01000186">
    <property type="protein sequence ID" value="KKY15485.1"/>
    <property type="molecule type" value="Genomic_DNA"/>
</dbReference>
<name>A0A0G2GEM9_PHACM</name>
<dbReference type="EC" id="3.2.1.4" evidence="3"/>
<comment type="function">
    <text evidence="12">Endoglucanase (EG) that cleaves the internal beta-1,4-glucosidic bonds in cellulose. The degradation of cellulose involves an interplay between different cellulolytic enzymes. Hydrolysis starts with EGs, which cut internal glycosidic linkages to reduce the polymerization degree of the substrate and creates new chain ends for exocellobiohydrolases (CBHs). The CBH release the disaccharide cellobiose from the non-reducing end of the cellulose polymer chain. Finally, beta-1,4-glucosidases hydrolyze the cellobiose and other short cello-oligosaccharides into glucose units.</text>
</comment>
<dbReference type="GO" id="GO:0008810">
    <property type="term" value="F:cellulase activity"/>
    <property type="evidence" value="ECO:0007669"/>
    <property type="project" value="UniProtKB-EC"/>
</dbReference>
<gene>
    <name evidence="16" type="ORF">UCRPC4_g06352</name>
</gene>
<dbReference type="PANTHER" id="PTHR34142">
    <property type="entry name" value="ENDO-BETA-1,4-GLUCANASE A"/>
    <property type="match status" value="1"/>
</dbReference>
<evidence type="ECO:0000256" key="9">
    <source>
        <dbReference type="ARBA" id="ARBA00023295"/>
    </source>
</evidence>
<feature type="domain" description="Glycoside hydrolase family 5" evidence="15">
    <location>
        <begin position="57"/>
        <end position="307"/>
    </location>
</feature>
<protein>
    <recommendedName>
        <fullName evidence="13">Endoglucanase EG-II</fullName>
        <ecNumber evidence="3">3.2.1.4</ecNumber>
    </recommendedName>
</protein>
<dbReference type="Pfam" id="PF00150">
    <property type="entry name" value="Cellulase"/>
    <property type="match status" value="1"/>
</dbReference>
<evidence type="ECO:0000256" key="10">
    <source>
        <dbReference type="ARBA" id="ARBA00023326"/>
    </source>
</evidence>
<reference evidence="16 17" key="2">
    <citation type="submission" date="2015-05" db="EMBL/GenBank/DDBJ databases">
        <authorList>
            <person name="Morales-Cruz A."/>
            <person name="Amrine K.C."/>
            <person name="Cantu D."/>
        </authorList>
    </citation>
    <scope>NUCLEOTIDE SEQUENCE [LARGE SCALE GENOMIC DNA]</scope>
    <source>
        <strain evidence="16">UCRPC4</strain>
    </source>
</reference>
<keyword evidence="6" id="KW-0136">Cellulose degradation</keyword>
<evidence type="ECO:0000259" key="15">
    <source>
        <dbReference type="Pfam" id="PF00150"/>
    </source>
</evidence>
<keyword evidence="10" id="KW-0624">Polysaccharide degradation</keyword>
<evidence type="ECO:0000256" key="13">
    <source>
        <dbReference type="ARBA" id="ARBA00074271"/>
    </source>
</evidence>
<evidence type="ECO:0000256" key="6">
    <source>
        <dbReference type="ARBA" id="ARBA00023001"/>
    </source>
</evidence>
<dbReference type="SUPFAM" id="SSF51445">
    <property type="entry name" value="(Trans)glycosidases"/>
    <property type="match status" value="1"/>
</dbReference>
<dbReference type="InterPro" id="IPR017853">
    <property type="entry name" value="GH"/>
</dbReference>
<dbReference type="GO" id="GO:0030245">
    <property type="term" value="P:cellulose catabolic process"/>
    <property type="evidence" value="ECO:0007669"/>
    <property type="project" value="UniProtKB-KW"/>
</dbReference>
<evidence type="ECO:0000256" key="12">
    <source>
        <dbReference type="ARBA" id="ARBA00059691"/>
    </source>
</evidence>
<keyword evidence="9 14" id="KW-0326">Glycosidase</keyword>
<keyword evidence="17" id="KW-1185">Reference proteome</keyword>
<dbReference type="InterPro" id="IPR001547">
    <property type="entry name" value="Glyco_hydro_5"/>
</dbReference>
<accession>A0A0G2GEM9</accession>
<dbReference type="FunFam" id="3.20.20.80:FF:000124">
    <property type="entry name" value="Exported cellulase"/>
    <property type="match status" value="1"/>
</dbReference>
<evidence type="ECO:0000256" key="4">
    <source>
        <dbReference type="ARBA" id="ARBA00022729"/>
    </source>
</evidence>
<dbReference type="AlphaFoldDB" id="A0A0G2GEM9"/>
<organism evidence="16 17">
    <name type="scientific">Phaeomoniella chlamydospora</name>
    <name type="common">Phaeoacremonium chlamydosporum</name>
    <dbReference type="NCBI Taxonomy" id="158046"/>
    <lineage>
        <taxon>Eukaryota</taxon>
        <taxon>Fungi</taxon>
        <taxon>Dikarya</taxon>
        <taxon>Ascomycota</taxon>
        <taxon>Pezizomycotina</taxon>
        <taxon>Eurotiomycetes</taxon>
        <taxon>Chaetothyriomycetidae</taxon>
        <taxon>Phaeomoniellales</taxon>
        <taxon>Phaeomoniellaceae</taxon>
        <taxon>Phaeomoniella</taxon>
    </lineage>
</organism>
<keyword evidence="5 14" id="KW-0378">Hydrolase</keyword>
<evidence type="ECO:0000313" key="17">
    <source>
        <dbReference type="Proteomes" id="UP000053317"/>
    </source>
</evidence>
<dbReference type="Gene3D" id="3.20.20.80">
    <property type="entry name" value="Glycosidases"/>
    <property type="match status" value="1"/>
</dbReference>
<comment type="similarity">
    <text evidence="2 14">Belongs to the glycosyl hydrolase 5 (cellulase A) family.</text>
</comment>
<evidence type="ECO:0000256" key="5">
    <source>
        <dbReference type="ARBA" id="ARBA00022801"/>
    </source>
</evidence>
<evidence type="ECO:0000256" key="1">
    <source>
        <dbReference type="ARBA" id="ARBA00000966"/>
    </source>
</evidence>
<comment type="catalytic activity">
    <reaction evidence="1">
        <text>Endohydrolysis of (1-&gt;4)-beta-D-glucosidic linkages in cellulose, lichenin and cereal beta-D-glucans.</text>
        <dbReference type="EC" id="3.2.1.4"/>
    </reaction>
</comment>